<accession>A0A2V0P3Q0</accession>
<evidence type="ECO:0000313" key="2">
    <source>
        <dbReference type="EMBL" id="GBF91837.1"/>
    </source>
</evidence>
<feature type="compositionally biased region" description="Polar residues" evidence="1">
    <location>
        <begin position="57"/>
        <end position="71"/>
    </location>
</feature>
<dbReference type="AlphaFoldDB" id="A0A2V0P3Q0"/>
<feature type="compositionally biased region" description="Low complexity" evidence="1">
    <location>
        <begin position="12"/>
        <end position="32"/>
    </location>
</feature>
<name>A0A2V0P3Q0_9CHLO</name>
<protein>
    <submittedName>
        <fullName evidence="2">Uncharacterized protein</fullName>
    </submittedName>
</protein>
<feature type="region of interest" description="Disordered" evidence="1">
    <location>
        <begin position="1"/>
        <end position="71"/>
    </location>
</feature>
<organism evidence="2 3">
    <name type="scientific">Raphidocelis subcapitata</name>
    <dbReference type="NCBI Taxonomy" id="307507"/>
    <lineage>
        <taxon>Eukaryota</taxon>
        <taxon>Viridiplantae</taxon>
        <taxon>Chlorophyta</taxon>
        <taxon>core chlorophytes</taxon>
        <taxon>Chlorophyceae</taxon>
        <taxon>CS clade</taxon>
        <taxon>Sphaeropleales</taxon>
        <taxon>Selenastraceae</taxon>
        <taxon>Raphidocelis</taxon>
    </lineage>
</organism>
<reference evidence="2 3" key="1">
    <citation type="journal article" date="2018" name="Sci. Rep.">
        <title>Raphidocelis subcapitata (=Pseudokirchneriella subcapitata) provides an insight into genome evolution and environmental adaptations in the Sphaeropleales.</title>
        <authorList>
            <person name="Suzuki S."/>
            <person name="Yamaguchi H."/>
            <person name="Nakajima N."/>
            <person name="Kawachi M."/>
        </authorList>
    </citation>
    <scope>NUCLEOTIDE SEQUENCE [LARGE SCALE GENOMIC DNA]</scope>
    <source>
        <strain evidence="2 3">NIES-35</strain>
    </source>
</reference>
<dbReference type="SUPFAM" id="SSF48452">
    <property type="entry name" value="TPR-like"/>
    <property type="match status" value="1"/>
</dbReference>
<proteinExistence type="predicted"/>
<dbReference type="InterPro" id="IPR011990">
    <property type="entry name" value="TPR-like_helical_dom_sf"/>
</dbReference>
<dbReference type="InParanoid" id="A0A2V0P3Q0"/>
<evidence type="ECO:0000256" key="1">
    <source>
        <dbReference type="SAM" id="MobiDB-lite"/>
    </source>
</evidence>
<dbReference type="Gene3D" id="1.25.40.10">
    <property type="entry name" value="Tetratricopeptide repeat domain"/>
    <property type="match status" value="1"/>
</dbReference>
<dbReference type="OrthoDB" id="439127at2759"/>
<gene>
    <name evidence="2" type="ORF">Rsub_04942</name>
</gene>
<dbReference type="NCBIfam" id="NF047558">
    <property type="entry name" value="TPR_END_plus"/>
    <property type="match status" value="1"/>
</dbReference>
<evidence type="ECO:0000313" key="3">
    <source>
        <dbReference type="Proteomes" id="UP000247498"/>
    </source>
</evidence>
<dbReference type="Proteomes" id="UP000247498">
    <property type="component" value="Unassembled WGS sequence"/>
</dbReference>
<keyword evidence="3" id="KW-1185">Reference proteome</keyword>
<comment type="caution">
    <text evidence="2">The sequence shown here is derived from an EMBL/GenBank/DDBJ whole genome shotgun (WGS) entry which is preliminary data.</text>
</comment>
<sequence length="204" mass="21990">MAALAGSGRAVAQRGARPAPCAAAHAAPSRPAAPRRQRPAAATQRRAPRALVAVQAGSDNPADQTKELSSSAFDFDEPETAREAIDLGLVLCKQEKWDKALAVFERAMTLPGTGVKRYRDKPRLISDGERMAALYNCACCHARLGAPREGLLALSACLEAGYADFPQIQIDPDLELLRQDPRYETLVARFKPKAGGFLGLKLPW</sequence>
<dbReference type="EMBL" id="BDRX01000027">
    <property type="protein sequence ID" value="GBF91837.1"/>
    <property type="molecule type" value="Genomic_DNA"/>
</dbReference>